<name>R8BFT4_PHAM7</name>
<evidence type="ECO:0000313" key="1">
    <source>
        <dbReference type="EMBL" id="EON98171.1"/>
    </source>
</evidence>
<dbReference type="KEGG" id="tmn:UCRPA7_6296"/>
<dbReference type="Gene3D" id="3.40.50.150">
    <property type="entry name" value="Vaccinia Virus protein VP39"/>
    <property type="match status" value="1"/>
</dbReference>
<dbReference type="RefSeq" id="XP_007917026.1">
    <property type="nucleotide sequence ID" value="XM_007918835.1"/>
</dbReference>
<evidence type="ECO:0000313" key="2">
    <source>
        <dbReference type="Proteomes" id="UP000014074"/>
    </source>
</evidence>
<dbReference type="Proteomes" id="UP000014074">
    <property type="component" value="Unassembled WGS sequence"/>
</dbReference>
<dbReference type="Pfam" id="PF13489">
    <property type="entry name" value="Methyltransf_23"/>
    <property type="match status" value="1"/>
</dbReference>
<gene>
    <name evidence="1" type="ORF">UCRPA7_6296</name>
</gene>
<dbReference type="GeneID" id="19326937"/>
<dbReference type="eggNOG" id="KOG1270">
    <property type="taxonomic scope" value="Eukaryota"/>
</dbReference>
<dbReference type="EMBL" id="KB933232">
    <property type="protein sequence ID" value="EON98171.1"/>
    <property type="molecule type" value="Genomic_DNA"/>
</dbReference>
<accession>R8BFT4</accession>
<reference evidence="2" key="1">
    <citation type="journal article" date="2013" name="Genome Announc.">
        <title>Draft genome sequence of the ascomycete Phaeoacremonium aleophilum strain UCR-PA7, a causal agent of the esca disease complex in grapevines.</title>
        <authorList>
            <person name="Blanco-Ulate B."/>
            <person name="Rolshausen P."/>
            <person name="Cantu D."/>
        </authorList>
    </citation>
    <scope>NUCLEOTIDE SEQUENCE [LARGE SCALE GENOMIC DNA]</scope>
    <source>
        <strain evidence="2">UCR-PA7</strain>
    </source>
</reference>
<dbReference type="InterPro" id="IPR029063">
    <property type="entry name" value="SAM-dependent_MTases_sf"/>
</dbReference>
<organism evidence="1 2">
    <name type="scientific">Phaeoacremonium minimum (strain UCR-PA7)</name>
    <name type="common">Esca disease fungus</name>
    <name type="synonym">Togninia minima</name>
    <dbReference type="NCBI Taxonomy" id="1286976"/>
    <lineage>
        <taxon>Eukaryota</taxon>
        <taxon>Fungi</taxon>
        <taxon>Dikarya</taxon>
        <taxon>Ascomycota</taxon>
        <taxon>Pezizomycotina</taxon>
        <taxon>Sordariomycetes</taxon>
        <taxon>Sordariomycetidae</taxon>
        <taxon>Togniniales</taxon>
        <taxon>Togniniaceae</taxon>
        <taxon>Phaeoacremonium</taxon>
    </lineage>
</organism>
<dbReference type="AlphaFoldDB" id="R8BFT4"/>
<dbReference type="OrthoDB" id="3647at2759"/>
<keyword evidence="2" id="KW-1185">Reference proteome</keyword>
<protein>
    <submittedName>
        <fullName evidence="1">Putative 2-heptaprenyl--naphthoquinone protein</fullName>
    </submittedName>
</protein>
<proteinExistence type="predicted"/>
<dbReference type="SUPFAM" id="SSF53335">
    <property type="entry name" value="S-adenosyl-L-methionine-dependent methyltransferases"/>
    <property type="match status" value="1"/>
</dbReference>
<sequence length="221" mass="24758">MTDSAQLNEKYFSEQAAVYDIKHAKTLDQLVREIRARKDFIGVQWIEEDDDEDDDDDVESDEAKPEPARAVKLLDYACGTGVVSRGLSRDEMHAYVGDLTAEDKPAPAELTAPEFYDFDIAAVGLGFHHFDNPELAAKRLAERLKPGGVLLILDFLPHGEMEHSHPATKTVMHHGFSAERVRRIFEDAGVGKDYAIEEVGDVSFRGHEDKRKLFMARGTKA</sequence>
<dbReference type="HOGENOM" id="CLU_037990_1_0_1"/>